<reference evidence="1 2" key="1">
    <citation type="submission" date="2014-04" db="EMBL/GenBank/DDBJ databases">
        <authorList>
            <consortium name="DOE Joint Genome Institute"/>
            <person name="Kuo A."/>
            <person name="Kohler A."/>
            <person name="Nagy L.G."/>
            <person name="Floudas D."/>
            <person name="Copeland A."/>
            <person name="Barry K.W."/>
            <person name="Cichocki N."/>
            <person name="Veneault-Fourrey C."/>
            <person name="LaButti K."/>
            <person name="Lindquist E.A."/>
            <person name="Lipzen A."/>
            <person name="Lundell T."/>
            <person name="Morin E."/>
            <person name="Murat C."/>
            <person name="Sun H."/>
            <person name="Tunlid A."/>
            <person name="Henrissat B."/>
            <person name="Grigoriev I.V."/>
            <person name="Hibbett D.S."/>
            <person name="Martin F."/>
            <person name="Nordberg H.P."/>
            <person name="Cantor M.N."/>
            <person name="Hua S.X."/>
        </authorList>
    </citation>
    <scope>NUCLEOTIDE SEQUENCE [LARGE SCALE GENOMIC DNA]</scope>
    <source>
        <strain evidence="1 2">LaAM-08-1</strain>
    </source>
</reference>
<organism evidence="1 2">
    <name type="scientific">Laccaria amethystina LaAM-08-1</name>
    <dbReference type="NCBI Taxonomy" id="1095629"/>
    <lineage>
        <taxon>Eukaryota</taxon>
        <taxon>Fungi</taxon>
        <taxon>Dikarya</taxon>
        <taxon>Basidiomycota</taxon>
        <taxon>Agaricomycotina</taxon>
        <taxon>Agaricomycetes</taxon>
        <taxon>Agaricomycetidae</taxon>
        <taxon>Agaricales</taxon>
        <taxon>Agaricineae</taxon>
        <taxon>Hydnangiaceae</taxon>
        <taxon>Laccaria</taxon>
    </lineage>
</organism>
<dbReference type="Proteomes" id="UP000054477">
    <property type="component" value="Unassembled WGS sequence"/>
</dbReference>
<dbReference type="EMBL" id="KN838591">
    <property type="protein sequence ID" value="KIK02530.1"/>
    <property type="molecule type" value="Genomic_DNA"/>
</dbReference>
<keyword evidence="2" id="KW-1185">Reference proteome</keyword>
<evidence type="ECO:0000313" key="1">
    <source>
        <dbReference type="EMBL" id="KIK02530.1"/>
    </source>
</evidence>
<name>A0A0C9WTW3_9AGAR</name>
<reference evidence="2" key="2">
    <citation type="submission" date="2015-01" db="EMBL/GenBank/DDBJ databases">
        <title>Evolutionary Origins and Diversification of the Mycorrhizal Mutualists.</title>
        <authorList>
            <consortium name="DOE Joint Genome Institute"/>
            <consortium name="Mycorrhizal Genomics Consortium"/>
            <person name="Kohler A."/>
            <person name="Kuo A."/>
            <person name="Nagy L.G."/>
            <person name="Floudas D."/>
            <person name="Copeland A."/>
            <person name="Barry K.W."/>
            <person name="Cichocki N."/>
            <person name="Veneault-Fourrey C."/>
            <person name="LaButti K."/>
            <person name="Lindquist E.A."/>
            <person name="Lipzen A."/>
            <person name="Lundell T."/>
            <person name="Morin E."/>
            <person name="Murat C."/>
            <person name="Riley R."/>
            <person name="Ohm R."/>
            <person name="Sun H."/>
            <person name="Tunlid A."/>
            <person name="Henrissat B."/>
            <person name="Grigoriev I.V."/>
            <person name="Hibbett D.S."/>
            <person name="Martin F."/>
        </authorList>
    </citation>
    <scope>NUCLEOTIDE SEQUENCE [LARGE SCALE GENOMIC DNA]</scope>
    <source>
        <strain evidence="2">LaAM-08-1</strain>
    </source>
</reference>
<sequence length="51" mass="5745">MFTFISVRSADNANLGITRIHAYLLSRGGASRKERVTRMEINMEGIYANDP</sequence>
<accession>A0A0C9WTW3</accession>
<proteinExistence type="predicted"/>
<gene>
    <name evidence="1" type="ORF">K443DRAFT_677490</name>
</gene>
<dbReference type="HOGENOM" id="CLU_3106766_0_0_1"/>
<evidence type="ECO:0000313" key="2">
    <source>
        <dbReference type="Proteomes" id="UP000054477"/>
    </source>
</evidence>
<protein>
    <submittedName>
        <fullName evidence="1">Uncharacterized protein</fullName>
    </submittedName>
</protein>
<dbReference type="AlphaFoldDB" id="A0A0C9WTW3"/>